<gene>
    <name evidence="1" type="ORF">A1Q2_01375</name>
</gene>
<reference evidence="1 2" key="1">
    <citation type="journal article" date="2012" name="Eukaryot. Cell">
        <title>Genome sequence of the Trichosporon asahii environmental strain CBS 8904.</title>
        <authorList>
            <person name="Yang R.Y."/>
            <person name="Li H.T."/>
            <person name="Zhu H."/>
            <person name="Zhou G.P."/>
            <person name="Wang M."/>
            <person name="Wang L."/>
        </authorList>
    </citation>
    <scope>NUCLEOTIDE SEQUENCE [LARGE SCALE GENOMIC DNA]</scope>
    <source>
        <strain evidence="1 2">CBS 8904</strain>
    </source>
</reference>
<keyword evidence="2" id="KW-1185">Reference proteome</keyword>
<comment type="caution">
    <text evidence="1">The sequence shown here is derived from an EMBL/GenBank/DDBJ whole genome shotgun (WGS) entry which is preliminary data.</text>
</comment>
<dbReference type="AlphaFoldDB" id="K1WTX4"/>
<evidence type="ECO:0000313" key="1">
    <source>
        <dbReference type="EMBL" id="EKD04344.1"/>
    </source>
</evidence>
<proteinExistence type="predicted"/>
<protein>
    <submittedName>
        <fullName evidence="1">Uncharacterized protein</fullName>
    </submittedName>
</protein>
<accession>K1WTX4</accession>
<name>K1WTX4_TRIAC</name>
<dbReference type="Proteomes" id="UP000006757">
    <property type="component" value="Unassembled WGS sequence"/>
</dbReference>
<sequence length="432" mass="49282">MHIVAGWAEWDQRGVTRVRVVMASRLPPQTVVWLRAPVLRFPDLPNLFPVSSLTLLIINIAPPRGSSSASELQSPSPRIPFLPFDSSVALPFLSCRPLPCNPFPEYHLHPLAPIDLIYRRMMYFDWGRFPHILDTVVLAALGSGDDQLVRTLRLTHRATRDFIDHRIVQHVVCVQRPFALRTVVGRVRLAFEEPEVAARIRAFDMHMGYNMTMRPYVDHYKPFKLPNLRFMRVFSVHRDGDPKFWLPDDARGLTMIYLVTKPYNNGYSWFVFRAKTPTFASRCITLAPGAYCMKGEDDDSHSAEQNDIDAFTKLVGKSPADLSLGKGFIGAIMNSGAPVQRLSNRTGLPFYPEPPVEDCAVVGPRDLAKDMLDKFTNDRHTGQYPCRFVTLVDWRAELSDHVRRRVVADRVHPQGLLGALERLRNLRHLRPR</sequence>
<dbReference type="InParanoid" id="K1WTX4"/>
<organism evidence="1 2">
    <name type="scientific">Trichosporon asahii var. asahii (strain CBS 8904)</name>
    <name type="common">Yeast</name>
    <dbReference type="NCBI Taxonomy" id="1220162"/>
    <lineage>
        <taxon>Eukaryota</taxon>
        <taxon>Fungi</taxon>
        <taxon>Dikarya</taxon>
        <taxon>Basidiomycota</taxon>
        <taxon>Agaricomycotina</taxon>
        <taxon>Tremellomycetes</taxon>
        <taxon>Trichosporonales</taxon>
        <taxon>Trichosporonaceae</taxon>
        <taxon>Trichosporon</taxon>
    </lineage>
</organism>
<evidence type="ECO:0000313" key="2">
    <source>
        <dbReference type="Proteomes" id="UP000006757"/>
    </source>
</evidence>
<dbReference type="EMBL" id="AMBO01000227">
    <property type="protein sequence ID" value="EKD04344.1"/>
    <property type="molecule type" value="Genomic_DNA"/>
</dbReference>
<dbReference type="HOGENOM" id="CLU_634894_0_0_1"/>